<dbReference type="Proteomes" id="UP000015527">
    <property type="component" value="Unassembled WGS sequence"/>
</dbReference>
<dbReference type="PATRIC" id="fig|1096930.3.peg.2337"/>
<feature type="signal peptide" evidence="1">
    <location>
        <begin position="1"/>
        <end position="20"/>
    </location>
</feature>
<keyword evidence="3" id="KW-1185">Reference proteome</keyword>
<dbReference type="Pfam" id="PF13557">
    <property type="entry name" value="Phenol_MetA_deg"/>
    <property type="match status" value="1"/>
</dbReference>
<gene>
    <name evidence="2" type="ORF">L284_11750</name>
</gene>
<evidence type="ECO:0000256" key="1">
    <source>
        <dbReference type="SAM" id="SignalP"/>
    </source>
</evidence>
<keyword evidence="1" id="KW-0732">Signal</keyword>
<evidence type="ECO:0000313" key="2">
    <source>
        <dbReference type="EMBL" id="EQB15303.1"/>
    </source>
</evidence>
<comment type="caution">
    <text evidence="2">The sequence shown here is derived from an EMBL/GenBank/DDBJ whole genome shotgun (WGS) entry which is preliminary data.</text>
</comment>
<accession>T0HT82</accession>
<feature type="chain" id="PRO_5004576760" description="Transporter" evidence="1">
    <location>
        <begin position="21"/>
        <end position="265"/>
    </location>
</feature>
<dbReference type="InterPro" id="IPR025737">
    <property type="entry name" value="FApF"/>
</dbReference>
<evidence type="ECO:0008006" key="4">
    <source>
        <dbReference type="Google" id="ProtNLM"/>
    </source>
</evidence>
<protein>
    <recommendedName>
        <fullName evidence="4">Transporter</fullName>
    </recommendedName>
</protein>
<evidence type="ECO:0000313" key="3">
    <source>
        <dbReference type="Proteomes" id="UP000015527"/>
    </source>
</evidence>
<dbReference type="AlphaFoldDB" id="T0HT82"/>
<reference evidence="2 3" key="1">
    <citation type="journal article" date="2013" name="Genome Announc.">
        <title>Genome Sequence of Novosphingobium lindaniclasticum LE124T, Isolated from a Hexachlorocyclohexane Dumpsite.</title>
        <authorList>
            <person name="Saxena A."/>
            <person name="Nayyar N."/>
            <person name="Sangwan N."/>
            <person name="Kumari R."/>
            <person name="Khurana J.P."/>
            <person name="Lal R."/>
        </authorList>
    </citation>
    <scope>NUCLEOTIDE SEQUENCE [LARGE SCALE GENOMIC DNA]</scope>
    <source>
        <strain evidence="2 3">LE124</strain>
    </source>
</reference>
<dbReference type="EMBL" id="ATHL01000076">
    <property type="protein sequence ID" value="EQB15303.1"/>
    <property type="molecule type" value="Genomic_DNA"/>
</dbReference>
<dbReference type="OrthoDB" id="189778at2"/>
<proteinExistence type="predicted"/>
<dbReference type="RefSeq" id="WP_021234196.1">
    <property type="nucleotide sequence ID" value="NZ_ATHL01000076.1"/>
</dbReference>
<organism evidence="2 3">
    <name type="scientific">Novosphingobium lindaniclasticum LE124</name>
    <dbReference type="NCBI Taxonomy" id="1096930"/>
    <lineage>
        <taxon>Bacteria</taxon>
        <taxon>Pseudomonadati</taxon>
        <taxon>Pseudomonadota</taxon>
        <taxon>Alphaproteobacteria</taxon>
        <taxon>Sphingomonadales</taxon>
        <taxon>Sphingomonadaceae</taxon>
        <taxon>Novosphingobium</taxon>
    </lineage>
</organism>
<sequence length="265" mass="28506">MFHRACLFLLLAALPSAAFAQERDYCPDRPGIAAPTCTMAPGRISFEAGLGDWTLSRDAAEREDVVVTGDFLLRLGIADHAEVQLGWTSLGFSRTRDRAAGDVEHRTGTGDVMLALRRNLANPDGAGFSAAVMPFLSLPAGRRPIGAGDWGTGLRVPLSYEVSSAITLEMMPEVDAEANEGGKGRHLVLGEVVGLAAHLNDALTATAEYQFRKVDEPGDHHGEHTSGFSIAWQTSDRFQVDLGVNAGLDHDADDLEVYMGISRRF</sequence>
<dbReference type="eggNOG" id="ENOG502Z8AC">
    <property type="taxonomic scope" value="Bacteria"/>
</dbReference>
<name>T0HT82_9SPHN</name>